<evidence type="ECO:0000259" key="5">
    <source>
        <dbReference type="PROSITE" id="PS50893"/>
    </source>
</evidence>
<evidence type="ECO:0000313" key="7">
    <source>
        <dbReference type="Proteomes" id="UP000292039"/>
    </source>
</evidence>
<comment type="caution">
    <text evidence="6">The sequence shown here is derived from an EMBL/GenBank/DDBJ whole genome shotgun (WGS) entry which is preliminary data.</text>
</comment>
<dbReference type="Gene3D" id="3.40.50.300">
    <property type="entry name" value="P-loop containing nucleotide triphosphate hydrolases"/>
    <property type="match status" value="1"/>
</dbReference>
<dbReference type="CDD" id="cd03219">
    <property type="entry name" value="ABC_Mj1267_LivG_branched"/>
    <property type="match status" value="1"/>
</dbReference>
<dbReference type="Pfam" id="PF12399">
    <property type="entry name" value="BCA_ABC_TP_C"/>
    <property type="match status" value="1"/>
</dbReference>
<feature type="domain" description="ABC transporter" evidence="5">
    <location>
        <begin position="23"/>
        <end position="270"/>
    </location>
</feature>
<dbReference type="PANTHER" id="PTHR45772:SF9">
    <property type="entry name" value="CONSERVED COMPONENT OF ABC TRANSPORTER FOR NATURAL AMINO ACIDS"/>
    <property type="match status" value="1"/>
</dbReference>
<dbReference type="InterPro" id="IPR003439">
    <property type="entry name" value="ABC_transporter-like_ATP-bd"/>
</dbReference>
<accession>A0A4V2F1B7</accession>
<evidence type="ECO:0000256" key="2">
    <source>
        <dbReference type="ARBA" id="ARBA00022475"/>
    </source>
</evidence>
<dbReference type="SMART" id="SM00382">
    <property type="entry name" value="AAA"/>
    <property type="match status" value="1"/>
</dbReference>
<keyword evidence="1" id="KW-0813">Transport</keyword>
<reference evidence="6 7" key="1">
    <citation type="submission" date="2019-02" db="EMBL/GenBank/DDBJ databases">
        <title>Genomic Encyclopedia of Type Strains, Phase IV (KMG-IV): sequencing the most valuable type-strain genomes for metagenomic binning, comparative biology and taxonomic classification.</title>
        <authorList>
            <person name="Goeker M."/>
        </authorList>
    </citation>
    <scope>NUCLEOTIDE SEQUENCE [LARGE SCALE GENOMIC DNA]</scope>
    <source>
        <strain evidence="6 7">DSM 16618</strain>
    </source>
</reference>
<dbReference type="FunFam" id="3.40.50.300:FF:000421">
    <property type="entry name" value="Branched-chain amino acid ABC transporter ATP-binding protein"/>
    <property type="match status" value="1"/>
</dbReference>
<organism evidence="6 7">
    <name type="scientific">Kerstersia gyiorum</name>
    <dbReference type="NCBI Taxonomy" id="206506"/>
    <lineage>
        <taxon>Bacteria</taxon>
        <taxon>Pseudomonadati</taxon>
        <taxon>Pseudomonadota</taxon>
        <taxon>Betaproteobacteria</taxon>
        <taxon>Burkholderiales</taxon>
        <taxon>Alcaligenaceae</taxon>
        <taxon>Kerstersia</taxon>
    </lineage>
</organism>
<evidence type="ECO:0000256" key="4">
    <source>
        <dbReference type="ARBA" id="ARBA00022840"/>
    </source>
</evidence>
<evidence type="ECO:0000256" key="3">
    <source>
        <dbReference type="ARBA" id="ARBA00022741"/>
    </source>
</evidence>
<dbReference type="Proteomes" id="UP000292039">
    <property type="component" value="Unassembled WGS sequence"/>
</dbReference>
<dbReference type="RefSeq" id="WP_130486374.1">
    <property type="nucleotide sequence ID" value="NZ_CBCSEB010000003.1"/>
</dbReference>
<dbReference type="EMBL" id="SGWZ01000001">
    <property type="protein sequence ID" value="RZS73127.1"/>
    <property type="molecule type" value="Genomic_DNA"/>
</dbReference>
<proteinExistence type="predicted"/>
<gene>
    <name evidence="6" type="ORF">EV679_0315</name>
</gene>
<keyword evidence="3" id="KW-0547">Nucleotide-binding</keyword>
<protein>
    <submittedName>
        <fullName evidence="6">Amino acid/amide ABC transporter ATP-binding protein 1 (HAAT family)</fullName>
    </submittedName>
</protein>
<dbReference type="InterPro" id="IPR027417">
    <property type="entry name" value="P-loop_NTPase"/>
</dbReference>
<sequence>MSPTTSSATRQATDQAVPGAPLLDVRQVSKHFGGLAAVDGVSLQVRRGDIHALIGPNGAGKSTLFNLITGVNPVTGGSIRFLDQSIETLPPHARTRLGMARTFQNLQIFPDMSVLENVMVGRHVRTRSTLFDALRHARRQREENAAGEARAMALLEQLGLAEKAWQPAQSLSYGEGKLMEIARAMASEPTLVLLDEPLAGLPADAIERAEQAIRGLNRQGVTIVLVEHNVRVVMRLSDHISVLNNGRLISEGSPEQVRHDPAVLDAYLGEGSHA</sequence>
<dbReference type="PANTHER" id="PTHR45772">
    <property type="entry name" value="CONSERVED COMPONENT OF ABC TRANSPORTER FOR NATURAL AMINO ACIDS-RELATED"/>
    <property type="match status" value="1"/>
</dbReference>
<evidence type="ECO:0000313" key="6">
    <source>
        <dbReference type="EMBL" id="RZS73127.1"/>
    </source>
</evidence>
<dbReference type="InterPro" id="IPR003593">
    <property type="entry name" value="AAA+_ATPase"/>
</dbReference>
<dbReference type="AlphaFoldDB" id="A0A4V2F1B7"/>
<dbReference type="InterPro" id="IPR051120">
    <property type="entry name" value="ABC_AA/LPS_Transport"/>
</dbReference>
<dbReference type="GO" id="GO:0016887">
    <property type="term" value="F:ATP hydrolysis activity"/>
    <property type="evidence" value="ECO:0007669"/>
    <property type="project" value="InterPro"/>
</dbReference>
<keyword evidence="4 6" id="KW-0067">ATP-binding</keyword>
<keyword evidence="2" id="KW-0472">Membrane</keyword>
<dbReference type="GO" id="GO:0005524">
    <property type="term" value="F:ATP binding"/>
    <property type="evidence" value="ECO:0007669"/>
    <property type="project" value="UniProtKB-KW"/>
</dbReference>
<keyword evidence="2" id="KW-1003">Cell membrane</keyword>
<dbReference type="PROSITE" id="PS50893">
    <property type="entry name" value="ABC_TRANSPORTER_2"/>
    <property type="match status" value="1"/>
</dbReference>
<name>A0A4V2F1B7_9BURK</name>
<evidence type="ECO:0000256" key="1">
    <source>
        <dbReference type="ARBA" id="ARBA00022448"/>
    </source>
</evidence>
<dbReference type="InterPro" id="IPR032823">
    <property type="entry name" value="BCA_ABC_TP_C"/>
</dbReference>
<dbReference type="SUPFAM" id="SSF52540">
    <property type="entry name" value="P-loop containing nucleoside triphosphate hydrolases"/>
    <property type="match status" value="1"/>
</dbReference>
<dbReference type="Pfam" id="PF00005">
    <property type="entry name" value="ABC_tran"/>
    <property type="match status" value="1"/>
</dbReference>
<dbReference type="GO" id="GO:0005886">
    <property type="term" value="C:plasma membrane"/>
    <property type="evidence" value="ECO:0007669"/>
    <property type="project" value="TreeGrafter"/>
</dbReference>